<proteinExistence type="predicted"/>
<dbReference type="AlphaFoldDB" id="D8M5V0"/>
<gene>
    <name evidence="2" type="ORF">GSBLH_T00003405001</name>
</gene>
<reference evidence="2" key="1">
    <citation type="submission" date="2010-02" db="EMBL/GenBank/DDBJ databases">
        <title>Sequencing and annotation of the Blastocystis hominis genome.</title>
        <authorList>
            <person name="Wincker P."/>
        </authorList>
    </citation>
    <scope>NUCLEOTIDE SEQUENCE</scope>
    <source>
        <strain evidence="2">Singapore isolate B</strain>
    </source>
</reference>
<dbReference type="InParanoid" id="D8M5V0"/>
<dbReference type="Proteomes" id="UP000008312">
    <property type="component" value="Unassembled WGS sequence"/>
</dbReference>
<name>D8M5V0_BLAHO</name>
<dbReference type="GeneID" id="24920506"/>
<feature type="compositionally biased region" description="Low complexity" evidence="1">
    <location>
        <begin position="122"/>
        <end position="133"/>
    </location>
</feature>
<organism evidence="2">
    <name type="scientific">Blastocystis hominis</name>
    <dbReference type="NCBI Taxonomy" id="12968"/>
    <lineage>
        <taxon>Eukaryota</taxon>
        <taxon>Sar</taxon>
        <taxon>Stramenopiles</taxon>
        <taxon>Bigyra</taxon>
        <taxon>Opalozoa</taxon>
        <taxon>Opalinata</taxon>
        <taxon>Blastocystidae</taxon>
        <taxon>Blastocystis</taxon>
    </lineage>
</organism>
<keyword evidence="3" id="KW-1185">Reference proteome</keyword>
<evidence type="ECO:0000313" key="2">
    <source>
        <dbReference type="EMBL" id="CBK23549.2"/>
    </source>
</evidence>
<evidence type="ECO:0000313" key="3">
    <source>
        <dbReference type="Proteomes" id="UP000008312"/>
    </source>
</evidence>
<accession>D8M5V0</accession>
<feature type="region of interest" description="Disordered" evidence="1">
    <location>
        <begin position="77"/>
        <end position="133"/>
    </location>
</feature>
<evidence type="ECO:0000256" key="1">
    <source>
        <dbReference type="SAM" id="MobiDB-lite"/>
    </source>
</evidence>
<dbReference type="RefSeq" id="XP_012897597.1">
    <property type="nucleotide sequence ID" value="XM_013042143.1"/>
</dbReference>
<sequence>MIQTRPHAPPHILLHRRRTESRIVQIQQILLHVGGLGFLLLRLRPTLAIPAPAPTSPPPESTVAGCISASKTTPTLRITSLPRPYRSATRPAPVASPPAADFPRTPSLSCSQSPPPPPPTPAEALSPSCCAPR</sequence>
<protein>
    <submittedName>
        <fullName evidence="2">Uncharacterized protein</fullName>
    </submittedName>
</protein>
<dbReference type="EMBL" id="FN668661">
    <property type="protein sequence ID" value="CBK23549.2"/>
    <property type="molecule type" value="Genomic_DNA"/>
</dbReference>